<dbReference type="Gene3D" id="3.30.70.100">
    <property type="match status" value="1"/>
</dbReference>
<dbReference type="InterPro" id="IPR035919">
    <property type="entry name" value="EAL_sf"/>
</dbReference>
<dbReference type="RefSeq" id="WP_125292660.1">
    <property type="nucleotide sequence ID" value="NZ_DAIRID010000050.1"/>
</dbReference>
<evidence type="ECO:0000313" key="3">
    <source>
        <dbReference type="EMBL" id="RSE27921.1"/>
    </source>
</evidence>
<accession>A0A3R9F877</accession>
<dbReference type="PANTHER" id="PTHR33121">
    <property type="entry name" value="CYCLIC DI-GMP PHOSPHODIESTERASE PDEF"/>
    <property type="match status" value="1"/>
</dbReference>
<dbReference type="Gene3D" id="3.20.20.450">
    <property type="entry name" value="EAL domain"/>
    <property type="match status" value="1"/>
</dbReference>
<dbReference type="PROSITE" id="PS50883">
    <property type="entry name" value="EAL"/>
    <property type="match status" value="1"/>
</dbReference>
<dbReference type="SMART" id="SM01034">
    <property type="entry name" value="BLUF"/>
    <property type="match status" value="1"/>
</dbReference>
<dbReference type="InterPro" id="IPR007024">
    <property type="entry name" value="BLUF_domain"/>
</dbReference>
<name>A0A3R9F877_9ENTR</name>
<reference evidence="3 4" key="1">
    <citation type="submission" date="2018-10" db="EMBL/GenBank/DDBJ databases">
        <title>Transmission dynamics of multidrug resistant bacteria on intensive care unit surfaces.</title>
        <authorList>
            <person name="D'Souza A.W."/>
            <person name="Potter R.F."/>
            <person name="Wallace M."/>
            <person name="Shupe A."/>
            <person name="Patel S."/>
            <person name="Sun S."/>
            <person name="Gul D."/>
            <person name="Kwon J.H."/>
            <person name="Andleeb S."/>
            <person name="Burnham C.-A.D."/>
            <person name="Dantas G."/>
        </authorList>
    </citation>
    <scope>NUCLEOTIDE SEQUENCE [LARGE SCALE GENOMIC DNA]</scope>
    <source>
        <strain evidence="3 4">AS_373</strain>
    </source>
</reference>
<dbReference type="PANTHER" id="PTHR33121:SF15">
    <property type="entry name" value="BLUE LIGHT- AND TEMPERATURE-REGULATED ANTIREPRESSOR BLUF"/>
    <property type="match status" value="1"/>
</dbReference>
<dbReference type="OrthoDB" id="1673646at2"/>
<dbReference type="CDD" id="cd01948">
    <property type="entry name" value="EAL"/>
    <property type="match status" value="1"/>
</dbReference>
<dbReference type="SUPFAM" id="SSF141868">
    <property type="entry name" value="EAL domain-like"/>
    <property type="match status" value="1"/>
</dbReference>
<dbReference type="Pfam" id="PF04940">
    <property type="entry name" value="BLUF"/>
    <property type="match status" value="1"/>
</dbReference>
<dbReference type="PROSITE" id="PS50925">
    <property type="entry name" value="BLUF"/>
    <property type="match status" value="1"/>
</dbReference>
<dbReference type="InterPro" id="IPR036046">
    <property type="entry name" value="Acylphosphatase-like_dom_sf"/>
</dbReference>
<organism evidence="3 4">
    <name type="scientific">Atlantibacter subterraneus</name>
    <dbReference type="NCBI Taxonomy" id="255519"/>
    <lineage>
        <taxon>Bacteria</taxon>
        <taxon>Pseudomonadati</taxon>
        <taxon>Pseudomonadota</taxon>
        <taxon>Gammaproteobacteria</taxon>
        <taxon>Enterobacterales</taxon>
        <taxon>Enterobacteriaceae</taxon>
        <taxon>Atlantibacter</taxon>
    </lineage>
</organism>
<dbReference type="InterPro" id="IPR001633">
    <property type="entry name" value="EAL_dom"/>
</dbReference>
<evidence type="ECO:0000259" key="1">
    <source>
        <dbReference type="PROSITE" id="PS50883"/>
    </source>
</evidence>
<dbReference type="InterPro" id="IPR050706">
    <property type="entry name" value="Cyclic-di-GMP_PDE-like"/>
</dbReference>
<dbReference type="Pfam" id="PF00563">
    <property type="entry name" value="EAL"/>
    <property type="match status" value="1"/>
</dbReference>
<gene>
    <name evidence="3" type="ORF">EGT71_05920</name>
</gene>
<evidence type="ECO:0000259" key="2">
    <source>
        <dbReference type="PROSITE" id="PS50925"/>
    </source>
</evidence>
<dbReference type="GO" id="GO:0071949">
    <property type="term" value="F:FAD binding"/>
    <property type="evidence" value="ECO:0007669"/>
    <property type="project" value="InterPro"/>
</dbReference>
<comment type="caution">
    <text evidence="3">The sequence shown here is derived from an EMBL/GenBank/DDBJ whole genome shotgun (WGS) entry which is preliminary data.</text>
</comment>
<sequence>MLSTLIYRSRLHSGFNPEQLPPLVARAQAKNESLQVTGILLFDGTHFLQVLEGPLESVNFLYQTIRLDPRHDSVVELMRDYAPRRRFNNLGMELIDLRSAQQSAVFRTPVVKRSRFFDLAGEDRVYKFIKAFIKGDWKTLVTHSTEPRDWSFIQDSRAFESITVPLTTAQPCQFALQPIVEPLEGKISSLEALIRSPDGGSPQDYFNAIPQNKLHEADLYSKAWAFALASKIGIGDHKISINLLPMSLVTVPNAVNILLEQIARNGLVPEQVIVEVTEDEVISRFDAFQVAVRELRSAGIGLAIDDFGSGFAGLSLLTRFQPDKLKIDRSIVSDIHVHGPKQAIVQAILSCCSALEISVVAEGVEKVEEWCWLEAAGVQRFQGFLFARPVLNGVPHVVWPERVL</sequence>
<dbReference type="SMART" id="SM00052">
    <property type="entry name" value="EAL"/>
    <property type="match status" value="1"/>
</dbReference>
<dbReference type="GO" id="GO:0071111">
    <property type="term" value="F:cyclic-guanylate-specific phosphodiesterase activity"/>
    <property type="evidence" value="ECO:0007669"/>
    <property type="project" value="InterPro"/>
</dbReference>
<evidence type="ECO:0000313" key="4">
    <source>
        <dbReference type="Proteomes" id="UP000275331"/>
    </source>
</evidence>
<feature type="domain" description="EAL" evidence="1">
    <location>
        <begin position="155"/>
        <end position="403"/>
    </location>
</feature>
<proteinExistence type="predicted"/>
<dbReference type="EMBL" id="RHXB01000003">
    <property type="protein sequence ID" value="RSE27921.1"/>
    <property type="molecule type" value="Genomic_DNA"/>
</dbReference>
<dbReference type="SUPFAM" id="SSF54975">
    <property type="entry name" value="Acylphosphatase/BLUF domain-like"/>
    <property type="match status" value="1"/>
</dbReference>
<protein>
    <submittedName>
        <fullName evidence="3">Diguanylate phosphodiesterase</fullName>
    </submittedName>
</protein>
<feature type="domain" description="BLUF" evidence="2">
    <location>
        <begin position="2"/>
        <end position="93"/>
    </location>
</feature>
<dbReference type="AlphaFoldDB" id="A0A3R9F877"/>
<dbReference type="Proteomes" id="UP000275331">
    <property type="component" value="Unassembled WGS sequence"/>
</dbReference>
<dbReference type="GO" id="GO:0009882">
    <property type="term" value="F:blue light photoreceptor activity"/>
    <property type="evidence" value="ECO:0007669"/>
    <property type="project" value="InterPro"/>
</dbReference>